<dbReference type="Proteomes" id="UP001215598">
    <property type="component" value="Unassembled WGS sequence"/>
</dbReference>
<accession>A0AAD7DD57</accession>
<organism evidence="1 2">
    <name type="scientific">Mycena metata</name>
    <dbReference type="NCBI Taxonomy" id="1033252"/>
    <lineage>
        <taxon>Eukaryota</taxon>
        <taxon>Fungi</taxon>
        <taxon>Dikarya</taxon>
        <taxon>Basidiomycota</taxon>
        <taxon>Agaricomycotina</taxon>
        <taxon>Agaricomycetes</taxon>
        <taxon>Agaricomycetidae</taxon>
        <taxon>Agaricales</taxon>
        <taxon>Marasmiineae</taxon>
        <taxon>Mycenaceae</taxon>
        <taxon>Mycena</taxon>
    </lineage>
</organism>
<name>A0AAD7DD57_9AGAR</name>
<reference evidence="1" key="1">
    <citation type="submission" date="2023-03" db="EMBL/GenBank/DDBJ databases">
        <title>Massive genome expansion in bonnet fungi (Mycena s.s.) driven by repeated elements and novel gene families across ecological guilds.</title>
        <authorList>
            <consortium name="Lawrence Berkeley National Laboratory"/>
            <person name="Harder C.B."/>
            <person name="Miyauchi S."/>
            <person name="Viragh M."/>
            <person name="Kuo A."/>
            <person name="Thoen E."/>
            <person name="Andreopoulos B."/>
            <person name="Lu D."/>
            <person name="Skrede I."/>
            <person name="Drula E."/>
            <person name="Henrissat B."/>
            <person name="Morin E."/>
            <person name="Kohler A."/>
            <person name="Barry K."/>
            <person name="LaButti K."/>
            <person name="Morin E."/>
            <person name="Salamov A."/>
            <person name="Lipzen A."/>
            <person name="Mereny Z."/>
            <person name="Hegedus B."/>
            <person name="Baldrian P."/>
            <person name="Stursova M."/>
            <person name="Weitz H."/>
            <person name="Taylor A."/>
            <person name="Grigoriev I.V."/>
            <person name="Nagy L.G."/>
            <person name="Martin F."/>
            <person name="Kauserud H."/>
        </authorList>
    </citation>
    <scope>NUCLEOTIDE SEQUENCE</scope>
    <source>
        <strain evidence="1">CBHHK182m</strain>
    </source>
</reference>
<protein>
    <submittedName>
        <fullName evidence="1">Uncharacterized protein</fullName>
    </submittedName>
</protein>
<dbReference type="EMBL" id="JARKIB010000928">
    <property type="protein sequence ID" value="KAJ7688788.1"/>
    <property type="molecule type" value="Genomic_DNA"/>
</dbReference>
<dbReference type="AlphaFoldDB" id="A0AAD7DD57"/>
<comment type="caution">
    <text evidence="1">The sequence shown here is derived from an EMBL/GenBank/DDBJ whole genome shotgun (WGS) entry which is preliminary data.</text>
</comment>
<gene>
    <name evidence="1" type="ORF">B0H16DRAFT_1905506</name>
</gene>
<evidence type="ECO:0000313" key="1">
    <source>
        <dbReference type="EMBL" id="KAJ7688788.1"/>
    </source>
</evidence>
<keyword evidence="2" id="KW-1185">Reference proteome</keyword>
<proteinExistence type="predicted"/>
<sequence>MPSDTISDTPRNVTLARLKHLKLRGRAQFQRWLNRPLLNPLSVLTLPALQRLHIEEDSLLDPIAALQSLLFHWGSSPQEIYIGFPALPLHQYCPPSFPVLLGANPSRFAFWILCQQTSA</sequence>
<evidence type="ECO:0000313" key="2">
    <source>
        <dbReference type="Proteomes" id="UP001215598"/>
    </source>
</evidence>